<keyword evidence="1" id="KW-1133">Transmembrane helix</keyword>
<dbReference type="OrthoDB" id="10524764at2759"/>
<dbReference type="RefSeq" id="XP_002669441.1">
    <property type="nucleotide sequence ID" value="XM_002669395.1"/>
</dbReference>
<dbReference type="GeneID" id="8860790"/>
<proteinExistence type="predicted"/>
<evidence type="ECO:0000256" key="1">
    <source>
        <dbReference type="SAM" id="Phobius"/>
    </source>
</evidence>
<gene>
    <name evidence="3" type="ORF">NAEGRDRAFT_75557</name>
</gene>
<keyword evidence="1" id="KW-0812">Transmembrane</keyword>
<dbReference type="AlphaFoldDB" id="D2W2E2"/>
<sequence length="150" mass="16595">MIKATTIIASLLIIVLCTQYTMAQTCKIGTLFNQSPKQCTDCTTCTGANPTCATRSDDLEVSSNLILLTGDCRVVGIEQACSRYDPKNQKYVNNDGSYRICKAWCEKRKSTCNDPTDCSNYPTTDCWNNSNTMVLSMGTFILILISILLF</sequence>
<protein>
    <submittedName>
        <fullName evidence="3">Predicted protein</fullName>
    </submittedName>
</protein>
<keyword evidence="4" id="KW-1185">Reference proteome</keyword>
<keyword evidence="1" id="KW-0472">Membrane</keyword>
<feature type="chain" id="PRO_5003038815" evidence="2">
    <location>
        <begin position="24"/>
        <end position="150"/>
    </location>
</feature>
<feature type="transmembrane region" description="Helical" evidence="1">
    <location>
        <begin position="132"/>
        <end position="149"/>
    </location>
</feature>
<name>D2W2E2_NAEGR</name>
<dbReference type="EMBL" id="GG738926">
    <property type="protein sequence ID" value="EFC36697.1"/>
    <property type="molecule type" value="Genomic_DNA"/>
</dbReference>
<dbReference type="KEGG" id="ngr:NAEGRDRAFT_75557"/>
<evidence type="ECO:0000313" key="4">
    <source>
        <dbReference type="Proteomes" id="UP000006671"/>
    </source>
</evidence>
<feature type="signal peptide" evidence="2">
    <location>
        <begin position="1"/>
        <end position="23"/>
    </location>
</feature>
<keyword evidence="2" id="KW-0732">Signal</keyword>
<evidence type="ECO:0000256" key="2">
    <source>
        <dbReference type="SAM" id="SignalP"/>
    </source>
</evidence>
<evidence type="ECO:0000313" key="3">
    <source>
        <dbReference type="EMBL" id="EFC36697.1"/>
    </source>
</evidence>
<accession>D2W2E2</accession>
<dbReference type="VEuPathDB" id="AmoebaDB:NAEGRDRAFT_75557"/>
<dbReference type="InParanoid" id="D2W2E2"/>
<reference evidence="3 4" key="1">
    <citation type="journal article" date="2010" name="Cell">
        <title>The genome of Naegleria gruberi illuminates early eukaryotic versatility.</title>
        <authorList>
            <person name="Fritz-Laylin L.K."/>
            <person name="Prochnik S.E."/>
            <person name="Ginger M.L."/>
            <person name="Dacks J.B."/>
            <person name="Carpenter M.L."/>
            <person name="Field M.C."/>
            <person name="Kuo A."/>
            <person name="Paredez A."/>
            <person name="Chapman J."/>
            <person name="Pham J."/>
            <person name="Shu S."/>
            <person name="Neupane R."/>
            <person name="Cipriano M."/>
            <person name="Mancuso J."/>
            <person name="Tu H."/>
            <person name="Salamov A."/>
            <person name="Lindquist E."/>
            <person name="Shapiro H."/>
            <person name="Lucas S."/>
            <person name="Grigoriev I.V."/>
            <person name="Cande W.Z."/>
            <person name="Fulton C."/>
            <person name="Rokhsar D.S."/>
            <person name="Dawson S.C."/>
        </authorList>
    </citation>
    <scope>NUCLEOTIDE SEQUENCE [LARGE SCALE GENOMIC DNA]</scope>
    <source>
        <strain evidence="3 4">NEG-M</strain>
    </source>
</reference>
<dbReference type="Proteomes" id="UP000006671">
    <property type="component" value="Unassembled WGS sequence"/>
</dbReference>
<organism evidence="4">
    <name type="scientific">Naegleria gruberi</name>
    <name type="common">Amoeba</name>
    <dbReference type="NCBI Taxonomy" id="5762"/>
    <lineage>
        <taxon>Eukaryota</taxon>
        <taxon>Discoba</taxon>
        <taxon>Heterolobosea</taxon>
        <taxon>Tetramitia</taxon>
        <taxon>Eutetramitia</taxon>
        <taxon>Vahlkampfiidae</taxon>
        <taxon>Naegleria</taxon>
    </lineage>
</organism>